<evidence type="ECO:0000259" key="1">
    <source>
        <dbReference type="Pfam" id="PF20150"/>
    </source>
</evidence>
<dbReference type="PANTHER" id="PTHR35910:SF6">
    <property type="entry name" value="2EXR DOMAIN-CONTAINING PROTEIN"/>
    <property type="match status" value="1"/>
</dbReference>
<dbReference type="OrthoDB" id="3513892at2759"/>
<keyword evidence="3" id="KW-1185">Reference proteome</keyword>
<dbReference type="PANTHER" id="PTHR35910">
    <property type="entry name" value="2EXR DOMAIN-CONTAINING PROTEIN"/>
    <property type="match status" value="1"/>
</dbReference>
<dbReference type="AlphaFoldDB" id="A0A2J6R9E1"/>
<sequence>MDTSKTFTLFPQLPQELRLKVWQSTIEPRIVRIKWSAQLSQCTTPDNPIILRVSHESREEGLKTYRPAFVTASASRPVVYANFLLDTVDFDWETAYGQLSHFIHGELKTALKAVKSLIIRKLDFEVELAEPWISLLAEFSELETLIVSGCAEDPDRPVISRPEQMEEDIKITIFMAGEHENSDSMPKLVCLEKGYECPKHWWFKQCNEWCPRRMGRGLEAFEKPDWLSIVSSVDRVALEYSTDTNVP</sequence>
<dbReference type="EMBL" id="KZ613952">
    <property type="protein sequence ID" value="PMD35132.1"/>
    <property type="molecule type" value="Genomic_DNA"/>
</dbReference>
<name>A0A2J6R9E1_HYAVF</name>
<proteinExistence type="predicted"/>
<evidence type="ECO:0000313" key="2">
    <source>
        <dbReference type="EMBL" id="PMD35132.1"/>
    </source>
</evidence>
<evidence type="ECO:0000313" key="3">
    <source>
        <dbReference type="Proteomes" id="UP000235786"/>
    </source>
</evidence>
<organism evidence="2 3">
    <name type="scientific">Hyaloscypha variabilis (strain UAMH 11265 / GT02V1 / F)</name>
    <name type="common">Meliniomyces variabilis</name>
    <dbReference type="NCBI Taxonomy" id="1149755"/>
    <lineage>
        <taxon>Eukaryota</taxon>
        <taxon>Fungi</taxon>
        <taxon>Dikarya</taxon>
        <taxon>Ascomycota</taxon>
        <taxon>Pezizomycotina</taxon>
        <taxon>Leotiomycetes</taxon>
        <taxon>Helotiales</taxon>
        <taxon>Hyaloscyphaceae</taxon>
        <taxon>Hyaloscypha</taxon>
        <taxon>Hyaloscypha variabilis</taxon>
    </lineage>
</organism>
<gene>
    <name evidence="2" type="ORF">L207DRAFT_516086</name>
</gene>
<protein>
    <recommendedName>
        <fullName evidence="1">2EXR domain-containing protein</fullName>
    </recommendedName>
</protein>
<dbReference type="Proteomes" id="UP000235786">
    <property type="component" value="Unassembled WGS sequence"/>
</dbReference>
<dbReference type="Pfam" id="PF20150">
    <property type="entry name" value="2EXR"/>
    <property type="match status" value="1"/>
</dbReference>
<accession>A0A2J6R9E1</accession>
<feature type="domain" description="2EXR" evidence="1">
    <location>
        <begin position="7"/>
        <end position="88"/>
    </location>
</feature>
<dbReference type="InterPro" id="IPR045518">
    <property type="entry name" value="2EXR"/>
</dbReference>
<reference evidence="2 3" key="1">
    <citation type="submission" date="2016-04" db="EMBL/GenBank/DDBJ databases">
        <title>A degradative enzymes factory behind the ericoid mycorrhizal symbiosis.</title>
        <authorList>
            <consortium name="DOE Joint Genome Institute"/>
            <person name="Martino E."/>
            <person name="Morin E."/>
            <person name="Grelet G."/>
            <person name="Kuo A."/>
            <person name="Kohler A."/>
            <person name="Daghino S."/>
            <person name="Barry K."/>
            <person name="Choi C."/>
            <person name="Cichocki N."/>
            <person name="Clum A."/>
            <person name="Copeland A."/>
            <person name="Hainaut M."/>
            <person name="Haridas S."/>
            <person name="Labutti K."/>
            <person name="Lindquist E."/>
            <person name="Lipzen A."/>
            <person name="Khouja H.-R."/>
            <person name="Murat C."/>
            <person name="Ohm R."/>
            <person name="Olson A."/>
            <person name="Spatafora J."/>
            <person name="Veneault-Fourrey C."/>
            <person name="Henrissat B."/>
            <person name="Grigoriev I."/>
            <person name="Martin F."/>
            <person name="Perotto S."/>
        </authorList>
    </citation>
    <scope>NUCLEOTIDE SEQUENCE [LARGE SCALE GENOMIC DNA]</scope>
    <source>
        <strain evidence="2 3">F</strain>
    </source>
</reference>